<dbReference type="EMBL" id="JQZV01000013">
    <property type="protein sequence ID" value="KGN91782.1"/>
    <property type="molecule type" value="Genomic_DNA"/>
</dbReference>
<evidence type="ECO:0000256" key="2">
    <source>
        <dbReference type="ARBA" id="ARBA00023268"/>
    </source>
</evidence>
<comment type="catalytic activity">
    <reaction evidence="5">
        <text>L-methionyl-[protein] + [thioredoxin]-disulfide + H2O = L-methionyl-(R)-S-oxide-[protein] + [thioredoxin]-dithiol</text>
        <dbReference type="Rhea" id="RHEA:24164"/>
        <dbReference type="Rhea" id="RHEA-COMP:10698"/>
        <dbReference type="Rhea" id="RHEA-COMP:10700"/>
        <dbReference type="Rhea" id="RHEA-COMP:12313"/>
        <dbReference type="Rhea" id="RHEA-COMP:12314"/>
        <dbReference type="ChEBI" id="CHEBI:15377"/>
        <dbReference type="ChEBI" id="CHEBI:16044"/>
        <dbReference type="ChEBI" id="CHEBI:29950"/>
        <dbReference type="ChEBI" id="CHEBI:45764"/>
        <dbReference type="ChEBI" id="CHEBI:50058"/>
        <dbReference type="EC" id="1.8.4.12"/>
    </reaction>
</comment>
<evidence type="ECO:0000256" key="7">
    <source>
        <dbReference type="HAMAP-Rule" id="MF_01401"/>
    </source>
</evidence>
<dbReference type="PANTHER" id="PTHR43774">
    <property type="entry name" value="PEPTIDE METHIONINE SULFOXIDE REDUCTASE"/>
    <property type="match status" value="1"/>
</dbReference>
<dbReference type="NCBIfam" id="NF004042">
    <property type="entry name" value="PRK05550.1"/>
    <property type="match status" value="1"/>
</dbReference>
<dbReference type="Pfam" id="PF01625">
    <property type="entry name" value="PMSR"/>
    <property type="match status" value="1"/>
</dbReference>
<comment type="function">
    <text evidence="3 7">Has an important function as a repair enzyme for proteins that have been inactivated by oxidation. Catalyzes the reversible oxidation-reduction of methionine sulfoxide in proteins to methionine.</text>
</comment>
<dbReference type="SUPFAM" id="SSF55068">
    <property type="entry name" value="Peptide methionine sulfoxide reductase"/>
    <property type="match status" value="1"/>
</dbReference>
<dbReference type="InterPro" id="IPR011057">
    <property type="entry name" value="Mss4-like_sf"/>
</dbReference>
<dbReference type="InterPro" id="IPR002579">
    <property type="entry name" value="Met_Sox_Rdtase_MsrB_dom"/>
</dbReference>
<evidence type="ECO:0000256" key="5">
    <source>
        <dbReference type="ARBA" id="ARBA00048488"/>
    </source>
</evidence>
<dbReference type="InterPro" id="IPR002569">
    <property type="entry name" value="Met_Sox_Rdtase_MsrA_dom"/>
</dbReference>
<dbReference type="PANTHER" id="PTHR43774:SF1">
    <property type="entry name" value="PEPTIDE METHIONINE SULFOXIDE REDUCTASE MSRA 2"/>
    <property type="match status" value="1"/>
</dbReference>
<dbReference type="InterPro" id="IPR036509">
    <property type="entry name" value="Met_Sox_Rdtase_MsrA_sf"/>
</dbReference>
<feature type="active site" evidence="7">
    <location>
        <position position="134"/>
    </location>
</feature>
<dbReference type="NCBIfam" id="TIGR00357">
    <property type="entry name" value="peptide-methionine (R)-S-oxide reductase MsrB"/>
    <property type="match status" value="1"/>
</dbReference>
<accession>A0ABR4XJC2</accession>
<evidence type="ECO:0000313" key="9">
    <source>
        <dbReference type="EMBL" id="KGN91782.1"/>
    </source>
</evidence>
<keyword evidence="10" id="KW-1185">Reference proteome</keyword>
<dbReference type="Pfam" id="PF01641">
    <property type="entry name" value="SelR"/>
    <property type="match status" value="1"/>
</dbReference>
<dbReference type="GO" id="GO:0033743">
    <property type="term" value="F:peptide-methionine (R)-S-oxide reductase activity"/>
    <property type="evidence" value="ECO:0007669"/>
    <property type="project" value="UniProtKB-EC"/>
</dbReference>
<proteinExistence type="inferred from homology"/>
<reference evidence="9 10" key="1">
    <citation type="submission" date="2014-08" db="EMBL/GenBank/DDBJ databases">
        <title>Porphyromonas canoris strain:OH2762 Genome sequencing.</title>
        <authorList>
            <person name="Wallis C."/>
            <person name="Deusch O."/>
            <person name="O'Flynn C."/>
            <person name="Davis I."/>
            <person name="Jospin G."/>
            <person name="Darling A.E."/>
            <person name="Coil D.A."/>
            <person name="Alexiev A."/>
            <person name="Horsfall A."/>
            <person name="Kirkwood N."/>
            <person name="Harris S."/>
            <person name="Eisen J.A."/>
        </authorList>
    </citation>
    <scope>NUCLEOTIDE SEQUENCE [LARGE SCALE GENOMIC DNA]</scope>
    <source>
        <strain evidence="10">COT-108 OH2762</strain>
    </source>
</reference>
<name>A0ABR4XJC2_9PORP</name>
<dbReference type="GO" id="GO:0008113">
    <property type="term" value="F:peptide-methionine (S)-S-oxide reductase activity"/>
    <property type="evidence" value="ECO:0007669"/>
    <property type="project" value="UniProtKB-EC"/>
</dbReference>
<comment type="similarity">
    <text evidence="7">Belongs to the MsrA Met sulfoxide reductase family.</text>
</comment>
<dbReference type="EC" id="1.8.4.11" evidence="7"/>
<dbReference type="Gene3D" id="2.170.150.20">
    <property type="entry name" value="Peptide methionine sulfoxide reductase"/>
    <property type="match status" value="1"/>
</dbReference>
<dbReference type="RefSeq" id="WP_036792660.1">
    <property type="nucleotide sequence ID" value="NZ_JQZV01000013.1"/>
</dbReference>
<dbReference type="NCBIfam" id="NF004036">
    <property type="entry name" value="PRK05508.1"/>
    <property type="match status" value="1"/>
</dbReference>
<dbReference type="HAMAP" id="MF_01401">
    <property type="entry name" value="MsrA"/>
    <property type="match status" value="1"/>
</dbReference>
<protein>
    <recommendedName>
        <fullName evidence="7">Peptide methionine sulfoxide reductase MsrA</fullName>
        <shortName evidence="7">Protein-methionine-S-oxide reductase</shortName>
        <ecNumber evidence="7">1.8.4.11</ecNumber>
    </recommendedName>
    <alternativeName>
        <fullName evidence="7">Peptide-methionine (S)-S-oxide reductase</fullName>
        <shortName evidence="7">Peptide Met(O) reductase</shortName>
    </alternativeName>
</protein>
<dbReference type="PROSITE" id="PS51790">
    <property type="entry name" value="MSRB"/>
    <property type="match status" value="1"/>
</dbReference>
<comment type="catalytic activity">
    <reaction evidence="4 7">
        <text>L-methionyl-[protein] + [thioredoxin]-disulfide + H2O = L-methionyl-(S)-S-oxide-[protein] + [thioredoxin]-dithiol</text>
        <dbReference type="Rhea" id="RHEA:14217"/>
        <dbReference type="Rhea" id="RHEA-COMP:10698"/>
        <dbReference type="Rhea" id="RHEA-COMP:10700"/>
        <dbReference type="Rhea" id="RHEA-COMP:12313"/>
        <dbReference type="Rhea" id="RHEA-COMP:12315"/>
        <dbReference type="ChEBI" id="CHEBI:15377"/>
        <dbReference type="ChEBI" id="CHEBI:16044"/>
        <dbReference type="ChEBI" id="CHEBI:29950"/>
        <dbReference type="ChEBI" id="CHEBI:44120"/>
        <dbReference type="ChEBI" id="CHEBI:50058"/>
        <dbReference type="EC" id="1.8.4.11"/>
    </reaction>
</comment>
<comment type="catalytic activity">
    <reaction evidence="6 7">
        <text>[thioredoxin]-disulfide + L-methionine + H2O = L-methionine (S)-S-oxide + [thioredoxin]-dithiol</text>
        <dbReference type="Rhea" id="RHEA:19993"/>
        <dbReference type="Rhea" id="RHEA-COMP:10698"/>
        <dbReference type="Rhea" id="RHEA-COMP:10700"/>
        <dbReference type="ChEBI" id="CHEBI:15377"/>
        <dbReference type="ChEBI" id="CHEBI:29950"/>
        <dbReference type="ChEBI" id="CHEBI:50058"/>
        <dbReference type="ChEBI" id="CHEBI:57844"/>
        <dbReference type="ChEBI" id="CHEBI:58772"/>
        <dbReference type="EC" id="1.8.4.11"/>
    </reaction>
</comment>
<evidence type="ECO:0000259" key="8">
    <source>
        <dbReference type="PROSITE" id="PS51790"/>
    </source>
</evidence>
<evidence type="ECO:0000256" key="4">
    <source>
        <dbReference type="ARBA" id="ARBA00047806"/>
    </source>
</evidence>
<dbReference type="Gene3D" id="3.30.1060.10">
    <property type="entry name" value="Peptide methionine sulphoxide reductase MsrA"/>
    <property type="match status" value="1"/>
</dbReference>
<feature type="domain" description="MsrB" evidence="8">
    <location>
        <begin position="1"/>
        <end position="120"/>
    </location>
</feature>
<dbReference type="Proteomes" id="UP000030101">
    <property type="component" value="Unassembled WGS sequence"/>
</dbReference>
<evidence type="ECO:0000256" key="6">
    <source>
        <dbReference type="ARBA" id="ARBA00048782"/>
    </source>
</evidence>
<dbReference type="NCBIfam" id="TIGR00401">
    <property type="entry name" value="msrA"/>
    <property type="match status" value="1"/>
</dbReference>
<evidence type="ECO:0000313" key="10">
    <source>
        <dbReference type="Proteomes" id="UP000030101"/>
    </source>
</evidence>
<gene>
    <name evidence="7" type="primary">msrA</name>
    <name evidence="9" type="ORF">HQ43_06745</name>
</gene>
<evidence type="ECO:0000256" key="3">
    <source>
        <dbReference type="ARBA" id="ARBA00024679"/>
    </source>
</evidence>
<dbReference type="SUPFAM" id="SSF51316">
    <property type="entry name" value="Mss4-like"/>
    <property type="match status" value="1"/>
</dbReference>
<comment type="caution">
    <text evidence="9">The sequence shown here is derived from an EMBL/GenBank/DDBJ whole genome shotgun (WGS) entry which is preliminary data.</text>
</comment>
<keyword evidence="2" id="KW-0511">Multifunctional enzyme</keyword>
<evidence type="ECO:0000256" key="1">
    <source>
        <dbReference type="ARBA" id="ARBA00023002"/>
    </source>
</evidence>
<organism evidence="9 10">
    <name type="scientific">Porphyromonas canoris</name>
    <dbReference type="NCBI Taxonomy" id="36875"/>
    <lineage>
        <taxon>Bacteria</taxon>
        <taxon>Pseudomonadati</taxon>
        <taxon>Bacteroidota</taxon>
        <taxon>Bacteroidia</taxon>
        <taxon>Bacteroidales</taxon>
        <taxon>Porphyromonadaceae</taxon>
        <taxon>Porphyromonas</taxon>
    </lineage>
</organism>
<keyword evidence="1 7" id="KW-0560">Oxidoreductase</keyword>
<sequence length="283" mass="31987">MNKYKKLTPEEEAVIVGKGTEAPFTGKLLDEKRSGTYVCKRCGAALYRSEDKFDSGCGWPSFDDEIEGAVRRVPDADGYRVEIICANCHAHLGHVFEGEGFTSKDTRHCVNSISMEFIPDSAKELCRAYFASGCFWGTEYFFSKKEGVKRTAVGFMGGTLEHPSYEDVCTGTTGHLECVEVEYDPTKVSYEELVRLFFETHDFTQPDGQGPDIGSQYLSAIFCSDKAEEETGKKYLEILKEKGYKPATTLRKASKFWKAEEYHQGYYDRKGTTPYCHGYKKIF</sequence>